<dbReference type="AlphaFoldDB" id="A0A5B7CXF0"/>
<protein>
    <submittedName>
        <fullName evidence="1">Uncharacterized protein</fullName>
    </submittedName>
</protein>
<name>A0A5B7CXF0_PORTR</name>
<sequence>MIQAYLDIRSAMKMRKRRESLVKGLRAPLCFLSRQWTRKSERVLVAIPPSPGPEGETKFCSLALCLQK</sequence>
<organism evidence="1 2">
    <name type="scientific">Portunus trituberculatus</name>
    <name type="common">Swimming crab</name>
    <name type="synonym">Neptunus trituberculatus</name>
    <dbReference type="NCBI Taxonomy" id="210409"/>
    <lineage>
        <taxon>Eukaryota</taxon>
        <taxon>Metazoa</taxon>
        <taxon>Ecdysozoa</taxon>
        <taxon>Arthropoda</taxon>
        <taxon>Crustacea</taxon>
        <taxon>Multicrustacea</taxon>
        <taxon>Malacostraca</taxon>
        <taxon>Eumalacostraca</taxon>
        <taxon>Eucarida</taxon>
        <taxon>Decapoda</taxon>
        <taxon>Pleocyemata</taxon>
        <taxon>Brachyura</taxon>
        <taxon>Eubrachyura</taxon>
        <taxon>Portunoidea</taxon>
        <taxon>Portunidae</taxon>
        <taxon>Portuninae</taxon>
        <taxon>Portunus</taxon>
    </lineage>
</organism>
<gene>
    <name evidence="1" type="ORF">E2C01_007264</name>
</gene>
<evidence type="ECO:0000313" key="2">
    <source>
        <dbReference type="Proteomes" id="UP000324222"/>
    </source>
</evidence>
<comment type="caution">
    <text evidence="1">The sequence shown here is derived from an EMBL/GenBank/DDBJ whole genome shotgun (WGS) entry which is preliminary data.</text>
</comment>
<dbReference type="EMBL" id="VSRR010000355">
    <property type="protein sequence ID" value="MPC14497.1"/>
    <property type="molecule type" value="Genomic_DNA"/>
</dbReference>
<reference evidence="1 2" key="1">
    <citation type="submission" date="2019-05" db="EMBL/GenBank/DDBJ databases">
        <title>Another draft genome of Portunus trituberculatus and its Hox gene families provides insights of decapod evolution.</title>
        <authorList>
            <person name="Jeong J.-H."/>
            <person name="Song I."/>
            <person name="Kim S."/>
            <person name="Choi T."/>
            <person name="Kim D."/>
            <person name="Ryu S."/>
            <person name="Kim W."/>
        </authorList>
    </citation>
    <scope>NUCLEOTIDE SEQUENCE [LARGE SCALE GENOMIC DNA]</scope>
    <source>
        <tissue evidence="1">Muscle</tissue>
    </source>
</reference>
<keyword evidence="2" id="KW-1185">Reference proteome</keyword>
<proteinExistence type="predicted"/>
<accession>A0A5B7CXF0</accession>
<evidence type="ECO:0000313" key="1">
    <source>
        <dbReference type="EMBL" id="MPC14497.1"/>
    </source>
</evidence>
<dbReference type="Proteomes" id="UP000324222">
    <property type="component" value="Unassembled WGS sequence"/>
</dbReference>